<evidence type="ECO:0008006" key="4">
    <source>
        <dbReference type="Google" id="ProtNLM"/>
    </source>
</evidence>
<dbReference type="OrthoDB" id="5875349at2"/>
<name>A0A066UNI8_9VIBR</name>
<evidence type="ECO:0000313" key="3">
    <source>
        <dbReference type="Proteomes" id="UP000027219"/>
    </source>
</evidence>
<feature type="signal peptide" evidence="1">
    <location>
        <begin position="1"/>
        <end position="20"/>
    </location>
</feature>
<feature type="chain" id="PRO_5001632315" description="RNA polymerase subunit sigma" evidence="1">
    <location>
        <begin position="21"/>
        <end position="131"/>
    </location>
</feature>
<comment type="caution">
    <text evidence="2">The sequence shown here is derived from an EMBL/GenBank/DDBJ whole genome shotgun (WGS) entry which is preliminary data.</text>
</comment>
<protein>
    <recommendedName>
        <fullName evidence="4">RNA polymerase subunit sigma</fullName>
    </recommendedName>
</protein>
<reference evidence="2 3" key="1">
    <citation type="submission" date="2014-02" db="EMBL/GenBank/DDBJ databases">
        <title>Vibrio fortis Dalian14 Genome Sequencing.</title>
        <authorList>
            <person name="Wang Y."/>
            <person name="Song L."/>
            <person name="Liu G."/>
            <person name="Ding J."/>
        </authorList>
    </citation>
    <scope>NUCLEOTIDE SEQUENCE [LARGE SCALE GENOMIC DNA]</scope>
    <source>
        <strain evidence="2 3">Dalian14</strain>
    </source>
</reference>
<keyword evidence="3" id="KW-1185">Reference proteome</keyword>
<evidence type="ECO:0000313" key="2">
    <source>
        <dbReference type="EMBL" id="KDN27462.1"/>
    </source>
</evidence>
<dbReference type="STRING" id="212667.VFDL14_21510"/>
<sequence>MRKILLPIALYILTSSNVFAEIIVDSKGVDQQQYHADMYECQQLSEQVKGTPSQQTSVIGSTARGALLGAAGSAIAGGSGSDGAKVGAGIGLVGGGIKKNAQKENVAKQHELEKDQVMRNCLIGRGYTPLN</sequence>
<dbReference type="RefSeq" id="WP_032552822.1">
    <property type="nucleotide sequence ID" value="NZ_JFFR01000027.1"/>
</dbReference>
<evidence type="ECO:0000256" key="1">
    <source>
        <dbReference type="SAM" id="SignalP"/>
    </source>
</evidence>
<dbReference type="AlphaFoldDB" id="A0A066UNI8"/>
<organism evidence="2 3">
    <name type="scientific">Vibrio fortis</name>
    <dbReference type="NCBI Taxonomy" id="212667"/>
    <lineage>
        <taxon>Bacteria</taxon>
        <taxon>Pseudomonadati</taxon>
        <taxon>Pseudomonadota</taxon>
        <taxon>Gammaproteobacteria</taxon>
        <taxon>Vibrionales</taxon>
        <taxon>Vibrionaceae</taxon>
        <taxon>Vibrio</taxon>
    </lineage>
</organism>
<proteinExistence type="predicted"/>
<keyword evidence="1" id="KW-0732">Signal</keyword>
<dbReference type="EMBL" id="JFFR01000027">
    <property type="protein sequence ID" value="KDN27462.1"/>
    <property type="molecule type" value="Genomic_DNA"/>
</dbReference>
<dbReference type="Proteomes" id="UP000027219">
    <property type="component" value="Unassembled WGS sequence"/>
</dbReference>
<gene>
    <name evidence="2" type="ORF">VFDL14_21510</name>
</gene>
<accession>A0A066UNI8</accession>